<name>A0A1J5R9H0_9ZZZZ</name>
<evidence type="ECO:0000256" key="2">
    <source>
        <dbReference type="ARBA" id="ARBA00022729"/>
    </source>
</evidence>
<dbReference type="EMBL" id="MLJW01000362">
    <property type="protein sequence ID" value="OIQ88687.1"/>
    <property type="molecule type" value="Genomic_DNA"/>
</dbReference>
<feature type="domain" description="NodB homology" evidence="3">
    <location>
        <begin position="78"/>
        <end position="281"/>
    </location>
</feature>
<evidence type="ECO:0000313" key="4">
    <source>
        <dbReference type="EMBL" id="OIQ88687.1"/>
    </source>
</evidence>
<dbReference type="GO" id="GO:0005975">
    <property type="term" value="P:carbohydrate metabolic process"/>
    <property type="evidence" value="ECO:0007669"/>
    <property type="project" value="InterPro"/>
</dbReference>
<evidence type="ECO:0000256" key="1">
    <source>
        <dbReference type="ARBA" id="ARBA00004613"/>
    </source>
</evidence>
<dbReference type="InterPro" id="IPR051398">
    <property type="entry name" value="Polysacch_Deacetylase"/>
</dbReference>
<dbReference type="CDD" id="cd10918">
    <property type="entry name" value="CE4_NodB_like_5s_6s"/>
    <property type="match status" value="1"/>
</dbReference>
<dbReference type="PROSITE" id="PS51677">
    <property type="entry name" value="NODB"/>
    <property type="match status" value="1"/>
</dbReference>
<dbReference type="InterPro" id="IPR002509">
    <property type="entry name" value="NODB_dom"/>
</dbReference>
<dbReference type="PANTHER" id="PTHR34216:SF3">
    <property type="entry name" value="POLY-BETA-1,6-N-ACETYL-D-GLUCOSAMINE N-DEACETYLASE"/>
    <property type="match status" value="1"/>
</dbReference>
<protein>
    <submittedName>
        <fullName evidence="4">Polysaccharide deacetylase</fullName>
    </submittedName>
</protein>
<dbReference type="Gene3D" id="3.20.20.370">
    <property type="entry name" value="Glycoside hydrolase/deacetylase"/>
    <property type="match status" value="1"/>
</dbReference>
<proteinExistence type="predicted"/>
<comment type="caution">
    <text evidence="4">The sequence shown here is derived from an EMBL/GenBank/DDBJ whole genome shotgun (WGS) entry which is preliminary data.</text>
</comment>
<dbReference type="SUPFAM" id="SSF88713">
    <property type="entry name" value="Glycoside hydrolase/deacetylase"/>
    <property type="match status" value="1"/>
</dbReference>
<dbReference type="Pfam" id="PF01522">
    <property type="entry name" value="Polysacc_deac_1"/>
    <property type="match status" value="1"/>
</dbReference>
<evidence type="ECO:0000259" key="3">
    <source>
        <dbReference type="PROSITE" id="PS51677"/>
    </source>
</evidence>
<keyword evidence="2" id="KW-0732">Signal</keyword>
<organism evidence="4">
    <name type="scientific">mine drainage metagenome</name>
    <dbReference type="NCBI Taxonomy" id="410659"/>
    <lineage>
        <taxon>unclassified sequences</taxon>
        <taxon>metagenomes</taxon>
        <taxon>ecological metagenomes</taxon>
    </lineage>
</organism>
<gene>
    <name evidence="4" type="ORF">GALL_294300</name>
</gene>
<dbReference type="InterPro" id="IPR011330">
    <property type="entry name" value="Glyco_hydro/deAcase_b/a-brl"/>
</dbReference>
<accession>A0A1J5R9H0</accession>
<dbReference type="AlphaFoldDB" id="A0A1J5R9H0"/>
<sequence>MRRLLATAMWPYAKLAGALRPGLRILMYHRVADGQGYDQLTVSPARFERQMRHLAAHAHVVSLADGLAALRAGRLRRPLVAVTFDDGYLDNLTHAAPILARHGIPATIFVTTRFCDQTLSHPRYGQATRRLHLNWDEVGQLAAMPGLTIGSHTVSHPYLPTLDEAQARHEIAESRRQIEAHLGKPADYFCYPSGDLGARERRLVQQAGYAAAVSVAPGANHAGVDVLQLKRTEMTDRDDAFDLELKLAGAFDPMHRLLHARRQRRFAQRHAKPGSPMPIEP</sequence>
<comment type="subcellular location">
    <subcellularLocation>
        <location evidence="1">Secreted</location>
    </subcellularLocation>
</comment>
<reference evidence="4" key="1">
    <citation type="submission" date="2016-10" db="EMBL/GenBank/DDBJ databases">
        <title>Sequence of Gallionella enrichment culture.</title>
        <authorList>
            <person name="Poehlein A."/>
            <person name="Muehling M."/>
            <person name="Daniel R."/>
        </authorList>
    </citation>
    <scope>NUCLEOTIDE SEQUENCE</scope>
</reference>
<dbReference type="PANTHER" id="PTHR34216">
    <property type="match status" value="1"/>
</dbReference>
<dbReference type="GO" id="GO:0005576">
    <property type="term" value="C:extracellular region"/>
    <property type="evidence" value="ECO:0007669"/>
    <property type="project" value="UniProtKB-SubCell"/>
</dbReference>
<dbReference type="GO" id="GO:0016810">
    <property type="term" value="F:hydrolase activity, acting on carbon-nitrogen (but not peptide) bonds"/>
    <property type="evidence" value="ECO:0007669"/>
    <property type="project" value="InterPro"/>
</dbReference>